<dbReference type="EMBL" id="JABTTQ020002925">
    <property type="protein sequence ID" value="KAK6121302.1"/>
    <property type="molecule type" value="Genomic_DNA"/>
</dbReference>
<evidence type="ECO:0000256" key="9">
    <source>
        <dbReference type="ARBA" id="ARBA00048329"/>
    </source>
</evidence>
<dbReference type="EC" id="2.7.11.25" evidence="2"/>
<dbReference type="PROSITE" id="PS00108">
    <property type="entry name" value="PROTEIN_KINASE_ST"/>
    <property type="match status" value="1"/>
</dbReference>
<dbReference type="InterPro" id="IPR017441">
    <property type="entry name" value="Protein_kinase_ATP_BS"/>
</dbReference>
<evidence type="ECO:0000256" key="4">
    <source>
        <dbReference type="ARBA" id="ARBA00022679"/>
    </source>
</evidence>
<evidence type="ECO:0000313" key="14">
    <source>
        <dbReference type="Proteomes" id="UP001318860"/>
    </source>
</evidence>
<keyword evidence="4" id="KW-0808">Transferase</keyword>
<keyword evidence="6" id="KW-0418">Kinase</keyword>
<accession>A0ABR0UG74</accession>
<dbReference type="PANTHER" id="PTHR48016:SF29">
    <property type="entry name" value="MITOGEN-ACTIVATED PROTEIN KINASE KINASE KINASE 1-RELATED"/>
    <property type="match status" value="1"/>
</dbReference>
<proteinExistence type="inferred from homology"/>
<feature type="region of interest" description="Disordered" evidence="11">
    <location>
        <begin position="1"/>
        <end position="30"/>
    </location>
</feature>
<evidence type="ECO:0000256" key="10">
    <source>
        <dbReference type="PROSITE-ProRule" id="PRU10141"/>
    </source>
</evidence>
<comment type="similarity">
    <text evidence="1">Belongs to the protein kinase superfamily. STE Ser/Thr protein kinase family. MAP kinase kinase kinase subfamily.</text>
</comment>
<comment type="catalytic activity">
    <reaction evidence="8">
        <text>L-threonyl-[protein] + ATP = O-phospho-L-threonyl-[protein] + ADP + H(+)</text>
        <dbReference type="Rhea" id="RHEA:46608"/>
        <dbReference type="Rhea" id="RHEA-COMP:11060"/>
        <dbReference type="Rhea" id="RHEA-COMP:11605"/>
        <dbReference type="ChEBI" id="CHEBI:15378"/>
        <dbReference type="ChEBI" id="CHEBI:30013"/>
        <dbReference type="ChEBI" id="CHEBI:30616"/>
        <dbReference type="ChEBI" id="CHEBI:61977"/>
        <dbReference type="ChEBI" id="CHEBI:456216"/>
        <dbReference type="EC" id="2.7.11.25"/>
    </reaction>
</comment>
<organism evidence="13 14">
    <name type="scientific">Rehmannia glutinosa</name>
    <name type="common">Chinese foxglove</name>
    <dbReference type="NCBI Taxonomy" id="99300"/>
    <lineage>
        <taxon>Eukaryota</taxon>
        <taxon>Viridiplantae</taxon>
        <taxon>Streptophyta</taxon>
        <taxon>Embryophyta</taxon>
        <taxon>Tracheophyta</taxon>
        <taxon>Spermatophyta</taxon>
        <taxon>Magnoliopsida</taxon>
        <taxon>eudicotyledons</taxon>
        <taxon>Gunneridae</taxon>
        <taxon>Pentapetalae</taxon>
        <taxon>asterids</taxon>
        <taxon>lamiids</taxon>
        <taxon>Lamiales</taxon>
        <taxon>Orobanchaceae</taxon>
        <taxon>Rehmannieae</taxon>
        <taxon>Rehmannia</taxon>
    </lineage>
</organism>
<sequence>MMSSKHKKQQLRPRLDRRNAIKNIDYDAGPDDFSIPVAAWEARKSLSPSSNLKTAERVDRSDLSNGFGARVGVSDGEVKDGVELKLGDIRVSIDEDTENEVKNKLISHGGWGIRGIRPPKLTPPLVITRSIPGNTSDSGEFRDIIEARVKIGNGEEKDGAELILGGDEVRVNEQSENEVRSEFMSNDGLVIGGTTLRKLAPPPVMMRSIVWEVEEDNTEVERRMQEESEDVKKERGAGLESCSDSSNGEDGSDSVCLVGENDHTVSPNGSFRSNIMSWQKGDFLGSGSFGTVYEGFTDDGFFFAVKEVSLLDQGSQGQQSIYQLEQDDAKLYIFLELVTKGSLARLYQKYQLRDSQVSAYTRQILSGLNYLHCRNVVHRDIKCANILVDVSGSVKLADFGLAKATKLNDIKSCKGTPFWMAPEVVNRRNHGYGRAADIWSLGCTVLEMLTGQIPYSHLEGPTGHSDRGELPPIPNTLSRDAQDFILKCLQVNPDDRPTAAQLLEHPFVKKLPSTFPSPVSPHYAVNHSLALDFIIYQSLTYMRHSVTFRTTGGMVCHVWQFKGIVALGRLVSRCLDFSKVSMDSWKPSILACVSNKVMKMPSLYNMGVRLVKQSGNKLIGYS</sequence>
<keyword evidence="3" id="KW-0723">Serine/threonine-protein kinase</keyword>
<feature type="compositionally biased region" description="Basic residues" evidence="11">
    <location>
        <begin position="1"/>
        <end position="11"/>
    </location>
</feature>
<comment type="catalytic activity">
    <reaction evidence="9">
        <text>L-seryl-[protein] + ATP = O-phospho-L-seryl-[protein] + ADP + H(+)</text>
        <dbReference type="Rhea" id="RHEA:17989"/>
        <dbReference type="Rhea" id="RHEA-COMP:9863"/>
        <dbReference type="Rhea" id="RHEA-COMP:11604"/>
        <dbReference type="ChEBI" id="CHEBI:15378"/>
        <dbReference type="ChEBI" id="CHEBI:29999"/>
        <dbReference type="ChEBI" id="CHEBI:30616"/>
        <dbReference type="ChEBI" id="CHEBI:83421"/>
        <dbReference type="ChEBI" id="CHEBI:456216"/>
        <dbReference type="EC" id="2.7.11.25"/>
    </reaction>
</comment>
<reference evidence="13 14" key="1">
    <citation type="journal article" date="2021" name="Comput. Struct. Biotechnol. J.">
        <title>De novo genome assembly of the potent medicinal plant Rehmannia glutinosa using nanopore technology.</title>
        <authorList>
            <person name="Ma L."/>
            <person name="Dong C."/>
            <person name="Song C."/>
            <person name="Wang X."/>
            <person name="Zheng X."/>
            <person name="Niu Y."/>
            <person name="Chen S."/>
            <person name="Feng W."/>
        </authorList>
    </citation>
    <scope>NUCLEOTIDE SEQUENCE [LARGE SCALE GENOMIC DNA]</scope>
    <source>
        <strain evidence="13">DH-2019</strain>
    </source>
</reference>
<gene>
    <name evidence="13" type="ORF">DH2020_044953</name>
</gene>
<dbReference type="PROSITE" id="PS50011">
    <property type="entry name" value="PROTEIN_KINASE_DOM"/>
    <property type="match status" value="1"/>
</dbReference>
<keyword evidence="14" id="KW-1185">Reference proteome</keyword>
<evidence type="ECO:0000256" key="5">
    <source>
        <dbReference type="ARBA" id="ARBA00022741"/>
    </source>
</evidence>
<dbReference type="InterPro" id="IPR050538">
    <property type="entry name" value="MAP_kinase_kinase_kinase"/>
</dbReference>
<keyword evidence="5 10" id="KW-0547">Nucleotide-binding</keyword>
<dbReference type="PANTHER" id="PTHR48016">
    <property type="entry name" value="MAP KINASE KINASE KINASE SSK2-RELATED-RELATED"/>
    <property type="match status" value="1"/>
</dbReference>
<evidence type="ECO:0000256" key="2">
    <source>
        <dbReference type="ARBA" id="ARBA00012406"/>
    </source>
</evidence>
<name>A0ABR0UG74_REHGL</name>
<keyword evidence="7 10" id="KW-0067">ATP-binding</keyword>
<evidence type="ECO:0000259" key="12">
    <source>
        <dbReference type="PROSITE" id="PS50011"/>
    </source>
</evidence>
<dbReference type="Pfam" id="PF00069">
    <property type="entry name" value="Pkinase"/>
    <property type="match status" value="1"/>
</dbReference>
<feature type="compositionally biased region" description="Basic and acidic residues" evidence="11">
    <location>
        <begin position="219"/>
        <end position="237"/>
    </location>
</feature>
<protein>
    <recommendedName>
        <fullName evidence="2">mitogen-activated protein kinase kinase kinase</fullName>
        <ecNumber evidence="2">2.7.11.25</ecNumber>
    </recommendedName>
</protein>
<evidence type="ECO:0000256" key="3">
    <source>
        <dbReference type="ARBA" id="ARBA00022527"/>
    </source>
</evidence>
<feature type="binding site" evidence="10">
    <location>
        <position position="306"/>
    </location>
    <ligand>
        <name>ATP</name>
        <dbReference type="ChEBI" id="CHEBI:30616"/>
    </ligand>
</feature>
<dbReference type="PROSITE" id="PS00107">
    <property type="entry name" value="PROTEIN_KINASE_ATP"/>
    <property type="match status" value="1"/>
</dbReference>
<dbReference type="InterPro" id="IPR008271">
    <property type="entry name" value="Ser/Thr_kinase_AS"/>
</dbReference>
<comment type="caution">
    <text evidence="13">The sequence shown here is derived from an EMBL/GenBank/DDBJ whole genome shotgun (WGS) entry which is preliminary data.</text>
</comment>
<evidence type="ECO:0000256" key="6">
    <source>
        <dbReference type="ARBA" id="ARBA00022777"/>
    </source>
</evidence>
<feature type="compositionally biased region" description="Low complexity" evidence="11">
    <location>
        <begin position="240"/>
        <end position="249"/>
    </location>
</feature>
<evidence type="ECO:0000256" key="11">
    <source>
        <dbReference type="SAM" id="MobiDB-lite"/>
    </source>
</evidence>
<dbReference type="InterPro" id="IPR000719">
    <property type="entry name" value="Prot_kinase_dom"/>
</dbReference>
<dbReference type="SMART" id="SM00220">
    <property type="entry name" value="S_TKc"/>
    <property type="match status" value="1"/>
</dbReference>
<evidence type="ECO:0000256" key="8">
    <source>
        <dbReference type="ARBA" id="ARBA00047559"/>
    </source>
</evidence>
<dbReference type="Gene3D" id="1.10.510.10">
    <property type="entry name" value="Transferase(Phosphotransferase) domain 1"/>
    <property type="match status" value="1"/>
</dbReference>
<evidence type="ECO:0000313" key="13">
    <source>
        <dbReference type="EMBL" id="KAK6121302.1"/>
    </source>
</evidence>
<feature type="domain" description="Protein kinase" evidence="12">
    <location>
        <begin position="278"/>
        <end position="508"/>
    </location>
</feature>
<dbReference type="InterPro" id="IPR011009">
    <property type="entry name" value="Kinase-like_dom_sf"/>
</dbReference>
<evidence type="ECO:0000256" key="7">
    <source>
        <dbReference type="ARBA" id="ARBA00022840"/>
    </source>
</evidence>
<feature type="region of interest" description="Disordered" evidence="11">
    <location>
        <begin position="217"/>
        <end position="254"/>
    </location>
</feature>
<dbReference type="Proteomes" id="UP001318860">
    <property type="component" value="Unassembled WGS sequence"/>
</dbReference>
<dbReference type="SUPFAM" id="SSF56112">
    <property type="entry name" value="Protein kinase-like (PK-like)"/>
    <property type="match status" value="1"/>
</dbReference>
<evidence type="ECO:0000256" key="1">
    <source>
        <dbReference type="ARBA" id="ARBA00006529"/>
    </source>
</evidence>